<keyword evidence="4 7" id="KW-1133">Transmembrane helix</keyword>
<feature type="transmembrane region" description="Helical" evidence="7">
    <location>
        <begin position="149"/>
        <end position="168"/>
    </location>
</feature>
<gene>
    <name evidence="8" type="ORF">H5410_034268</name>
</gene>
<keyword evidence="5 7" id="KW-0472">Membrane</keyword>
<feature type="transmembrane region" description="Helical" evidence="7">
    <location>
        <begin position="490"/>
        <end position="510"/>
    </location>
</feature>
<sequence length="897" mass="97755">MLNYISRRSCFVCLGMEAPPLSSGDGEAQLPRRTGGWITFPFIIATSTCLTLAFGGWTSNLIVYLIKEFDVESIDAAQISNLVNGAGSLIPILAAIIADSFLGCFSIIWLSSFISLLGTILLALTATLDSLRPKPCEVGSTSCTPKPKVQYVVLYAAIVLATLGNGGLRSTLSTMGANQFDKQKDEGIFFNWFFFFTYGSSVVATTAIVYVEDNISWKAGFFICAAANLLGSAIFLLGTRFYTNSKPEGSPFTNLARVVVASIRKRKFSIPSTGEHFYHGPKAIVVAPSKTFRFLNRAAIKSEGDVKPDGSTTKPWKLCSVQEIEDFKSLIKILPLWSSSFFLGTTIGVQASLSILQALAMDRHIGPNFQIPAGSILVFVMVSTALFLALFDKFLFPTWKKMTGKSLTPLQRIGVGHVLNFLCMGVSALVESKRLNVAKSNESSNIVPMSVLWLVPQLAIVGISEAFHFPGQVAFYYQEFPTTLKNMATAMISVVVGVSFYLTTALIDVVRRTSTWLPGNINNGRLDNVYWILVEFDVESTDAAQISNLVNGAGSLIPVLAAIIADSFLGCFSTIWISSIISLLGTIHLALIATLDSLRPKPCEVGSTSCTPKPKVQYVVLYAAIVLATLGNGGTRSTLSTIGADQLADKPKDQGIFFNWFFFFGYSATLIASTAIVYIEDNVSWKAGFFICVAANDFFQGCKVAPESLAVVVPSNTFRFLNRAAITSEGDVKPDGSTTNQWRLWIHFQIPAGSILVFVLISTDLFLALFDKFLFPTWRNLTGKSLTPLQRIGVGHVINFLSMGVSALVESKRLNVAKSNQGYNIVAMSVLWQVPQLALNGIGEAFHYPGQVSLYYQEFPITLKNMATAMNSMLIGIAFYLTTALIDVVRRTTTWLP</sequence>
<evidence type="ECO:0000313" key="9">
    <source>
        <dbReference type="Proteomes" id="UP000824120"/>
    </source>
</evidence>
<dbReference type="Pfam" id="PF00854">
    <property type="entry name" value="PTR2"/>
    <property type="match status" value="3"/>
</dbReference>
<evidence type="ECO:0000256" key="7">
    <source>
        <dbReference type="SAM" id="Phobius"/>
    </source>
</evidence>
<evidence type="ECO:0000256" key="2">
    <source>
        <dbReference type="ARBA" id="ARBA00005982"/>
    </source>
</evidence>
<dbReference type="InterPro" id="IPR018456">
    <property type="entry name" value="PTR2_symporter_CS"/>
</dbReference>
<keyword evidence="9" id="KW-1185">Reference proteome</keyword>
<feature type="transmembrane region" description="Helical" evidence="7">
    <location>
        <begin position="451"/>
        <end position="470"/>
    </location>
</feature>
<dbReference type="GO" id="GO:0016020">
    <property type="term" value="C:membrane"/>
    <property type="evidence" value="ECO:0007669"/>
    <property type="project" value="UniProtKB-SubCell"/>
</dbReference>
<accession>A0A9J5YR55</accession>
<evidence type="ECO:0000256" key="5">
    <source>
        <dbReference type="ARBA" id="ARBA00023136"/>
    </source>
</evidence>
<dbReference type="OrthoDB" id="8904098at2759"/>
<comment type="similarity">
    <text evidence="2">Belongs to the major facilitator superfamily. Proton-dependent oligopeptide transporter (POT/PTR) (TC 2.A.17) family.</text>
</comment>
<feature type="transmembrane region" description="Helical" evidence="7">
    <location>
        <begin position="750"/>
        <end position="770"/>
    </location>
</feature>
<feature type="transmembrane region" description="Helical" evidence="7">
    <location>
        <begin position="220"/>
        <end position="242"/>
    </location>
</feature>
<feature type="transmembrane region" description="Helical" evidence="7">
    <location>
        <begin position="336"/>
        <end position="359"/>
    </location>
</feature>
<feature type="transmembrane region" description="Helical" evidence="7">
    <location>
        <begin position="575"/>
        <end position="595"/>
    </location>
</feature>
<comment type="caution">
    <text evidence="8">The sequence shown here is derived from an EMBL/GenBank/DDBJ whole genome shotgun (WGS) entry which is preliminary data.</text>
</comment>
<dbReference type="GO" id="GO:0006857">
    <property type="term" value="P:oligopeptide transport"/>
    <property type="evidence" value="ECO:0007669"/>
    <property type="project" value="InterPro"/>
</dbReference>
<proteinExistence type="inferred from homology"/>
<evidence type="ECO:0000256" key="3">
    <source>
        <dbReference type="ARBA" id="ARBA00022692"/>
    </source>
</evidence>
<dbReference type="AlphaFoldDB" id="A0A9J5YR55"/>
<feature type="transmembrane region" description="Helical" evidence="7">
    <location>
        <begin position="371"/>
        <end position="391"/>
    </location>
</feature>
<name>A0A9J5YR55_SOLCO</name>
<dbReference type="PROSITE" id="PS01022">
    <property type="entry name" value="PTR2_1"/>
    <property type="match status" value="1"/>
</dbReference>
<evidence type="ECO:0000256" key="4">
    <source>
        <dbReference type="ARBA" id="ARBA00022989"/>
    </source>
</evidence>
<dbReference type="EMBL" id="JACXVP010000006">
    <property type="protein sequence ID" value="KAG5602898.1"/>
    <property type="molecule type" value="Genomic_DNA"/>
</dbReference>
<evidence type="ECO:0008006" key="10">
    <source>
        <dbReference type="Google" id="ProtNLM"/>
    </source>
</evidence>
<reference evidence="8 9" key="1">
    <citation type="submission" date="2020-09" db="EMBL/GenBank/DDBJ databases">
        <title>De no assembly of potato wild relative species, Solanum commersonii.</title>
        <authorList>
            <person name="Cho K."/>
        </authorList>
    </citation>
    <scope>NUCLEOTIDE SEQUENCE [LARGE SCALE GENOMIC DNA]</scope>
    <source>
        <strain evidence="8">LZ3.2</strain>
        <tissue evidence="8">Leaf</tissue>
    </source>
</reference>
<feature type="transmembrane region" description="Helical" evidence="7">
    <location>
        <begin position="40"/>
        <end position="66"/>
    </location>
</feature>
<dbReference type="Proteomes" id="UP000824120">
    <property type="component" value="Chromosome 6"/>
</dbReference>
<feature type="transmembrane region" description="Helical" evidence="7">
    <location>
        <begin position="78"/>
        <end position="101"/>
    </location>
</feature>
<feature type="non-terminal residue" evidence="8">
    <location>
        <position position="1"/>
    </location>
</feature>
<dbReference type="SUPFAM" id="SSF103473">
    <property type="entry name" value="MFS general substrate transporter"/>
    <property type="match status" value="2"/>
</dbReference>
<dbReference type="Gene3D" id="1.20.1250.20">
    <property type="entry name" value="MFS general substrate transporter like domains"/>
    <property type="match status" value="3"/>
</dbReference>
<feature type="transmembrane region" description="Helical" evidence="7">
    <location>
        <begin position="107"/>
        <end position="128"/>
    </location>
</feature>
<evidence type="ECO:0000256" key="1">
    <source>
        <dbReference type="ARBA" id="ARBA00004141"/>
    </source>
</evidence>
<comment type="similarity">
    <text evidence="6">Belongs to the major facilitator superfamily. Phosphate:H(+) symporter (TC 2.A.1.9) family.</text>
</comment>
<keyword evidence="3 7" id="KW-0812">Transmembrane</keyword>
<protein>
    <recommendedName>
        <fullName evidence="10">Peptide transporter</fullName>
    </recommendedName>
</protein>
<evidence type="ECO:0000256" key="6">
    <source>
        <dbReference type="ARBA" id="ARBA00044504"/>
    </source>
</evidence>
<dbReference type="InterPro" id="IPR036259">
    <property type="entry name" value="MFS_trans_sf"/>
</dbReference>
<feature type="transmembrane region" description="Helical" evidence="7">
    <location>
        <begin position="869"/>
        <end position="889"/>
    </location>
</feature>
<feature type="transmembrane region" description="Helical" evidence="7">
    <location>
        <begin position="188"/>
        <end position="211"/>
    </location>
</feature>
<feature type="transmembrane region" description="Helical" evidence="7">
    <location>
        <begin position="616"/>
        <end position="635"/>
    </location>
</feature>
<dbReference type="GO" id="GO:0022857">
    <property type="term" value="F:transmembrane transporter activity"/>
    <property type="evidence" value="ECO:0007669"/>
    <property type="project" value="InterPro"/>
</dbReference>
<evidence type="ECO:0000313" key="8">
    <source>
        <dbReference type="EMBL" id="KAG5602898.1"/>
    </source>
</evidence>
<organism evidence="8 9">
    <name type="scientific">Solanum commersonii</name>
    <name type="common">Commerson's wild potato</name>
    <name type="synonym">Commerson's nightshade</name>
    <dbReference type="NCBI Taxonomy" id="4109"/>
    <lineage>
        <taxon>Eukaryota</taxon>
        <taxon>Viridiplantae</taxon>
        <taxon>Streptophyta</taxon>
        <taxon>Embryophyta</taxon>
        <taxon>Tracheophyta</taxon>
        <taxon>Spermatophyta</taxon>
        <taxon>Magnoliopsida</taxon>
        <taxon>eudicotyledons</taxon>
        <taxon>Gunneridae</taxon>
        <taxon>Pentapetalae</taxon>
        <taxon>asterids</taxon>
        <taxon>lamiids</taxon>
        <taxon>Solanales</taxon>
        <taxon>Solanaceae</taxon>
        <taxon>Solanoideae</taxon>
        <taxon>Solaneae</taxon>
        <taxon>Solanum</taxon>
    </lineage>
</organism>
<feature type="transmembrane region" description="Helical" evidence="7">
    <location>
        <begin position="655"/>
        <end position="679"/>
    </location>
</feature>
<comment type="subcellular location">
    <subcellularLocation>
        <location evidence="1">Membrane</location>
        <topology evidence="1">Multi-pass membrane protein</topology>
    </subcellularLocation>
</comment>
<dbReference type="InterPro" id="IPR000109">
    <property type="entry name" value="POT_fam"/>
</dbReference>
<dbReference type="PANTHER" id="PTHR11654">
    <property type="entry name" value="OLIGOPEPTIDE TRANSPORTER-RELATED"/>
    <property type="match status" value="1"/>
</dbReference>